<reference evidence="2 3" key="1">
    <citation type="submission" date="2021-07" db="EMBL/GenBank/DDBJ databases">
        <title>A novel Jannaschia species isolated from marine dinoflagellate Ceratoperidinium margalefii.</title>
        <authorList>
            <person name="Jiang Y."/>
            <person name="Li Z."/>
        </authorList>
    </citation>
    <scope>NUCLEOTIDE SEQUENCE [LARGE SCALE GENOMIC DNA]</scope>
    <source>
        <strain evidence="2 3">J12C1-MA-4</strain>
    </source>
</reference>
<evidence type="ECO:0000313" key="2">
    <source>
        <dbReference type="EMBL" id="QXT38909.1"/>
    </source>
</evidence>
<dbReference type="EMBL" id="CP079194">
    <property type="protein sequence ID" value="QXT38909.1"/>
    <property type="molecule type" value="Genomic_DNA"/>
</dbReference>
<dbReference type="Proteomes" id="UP000825009">
    <property type="component" value="Chromosome"/>
</dbReference>
<accession>A0A8F6TVY1</accession>
<proteinExistence type="predicted"/>
<keyword evidence="1" id="KW-0732">Signal</keyword>
<name>A0A8F6TVY1_9RHOB</name>
<dbReference type="RefSeq" id="WP_219001104.1">
    <property type="nucleotide sequence ID" value="NZ_CP079194.1"/>
</dbReference>
<dbReference type="AlphaFoldDB" id="A0A8F6TVY1"/>
<evidence type="ECO:0000256" key="1">
    <source>
        <dbReference type="SAM" id="SignalP"/>
    </source>
</evidence>
<organism evidence="2 3">
    <name type="scientific">Gymnodinialimonas ceratoperidinii</name>
    <dbReference type="NCBI Taxonomy" id="2856823"/>
    <lineage>
        <taxon>Bacteria</taxon>
        <taxon>Pseudomonadati</taxon>
        <taxon>Pseudomonadota</taxon>
        <taxon>Alphaproteobacteria</taxon>
        <taxon>Rhodobacterales</taxon>
        <taxon>Paracoccaceae</taxon>
        <taxon>Gymnodinialimonas</taxon>
    </lineage>
</organism>
<protein>
    <submittedName>
        <fullName evidence="2">Uncharacterized protein</fullName>
    </submittedName>
</protein>
<evidence type="ECO:0000313" key="3">
    <source>
        <dbReference type="Proteomes" id="UP000825009"/>
    </source>
</evidence>
<sequence length="230" mass="25081">MLKFPIALAIGLTVASNAASADVIVIQGAPSDGPAILSHGLHGPFPGDLGPDHDIFDMPAFHRLAEMCETLGLDCDAEHATAEGGILPEWTPRHIADAEKRLALLMHDREDLAEALEEHFDSLPVPRPANPLPFTLFGWNTLPGRPYIAPRDLDDLLAPLPRPSVPHITLPRPVVPHPVLPRSVLPAPVTPRAHDLSGFYHRLNTPGATLPRGMMPRTLLPRHGFPWRPF</sequence>
<keyword evidence="3" id="KW-1185">Reference proteome</keyword>
<feature type="chain" id="PRO_5034022629" evidence="1">
    <location>
        <begin position="22"/>
        <end position="230"/>
    </location>
</feature>
<gene>
    <name evidence="2" type="ORF">KYE46_13330</name>
</gene>
<dbReference type="KEGG" id="gce:KYE46_13330"/>
<feature type="signal peptide" evidence="1">
    <location>
        <begin position="1"/>
        <end position="21"/>
    </location>
</feature>